<name>A0AAP0CGZ5_9ASTR</name>
<dbReference type="PANTHER" id="PTHR31286">
    <property type="entry name" value="GLYCINE-RICH CELL WALL STRUCTURAL PROTEIN 1.8-LIKE"/>
    <property type="match status" value="1"/>
</dbReference>
<feature type="region of interest" description="Disordered" evidence="1">
    <location>
        <begin position="581"/>
        <end position="652"/>
    </location>
</feature>
<feature type="compositionally biased region" description="Polar residues" evidence="1">
    <location>
        <begin position="26"/>
        <end position="39"/>
    </location>
</feature>
<dbReference type="InterPro" id="IPR040256">
    <property type="entry name" value="At4g02000-like"/>
</dbReference>
<dbReference type="AlphaFoldDB" id="A0AAP0CGZ5"/>
<evidence type="ECO:0000256" key="1">
    <source>
        <dbReference type="SAM" id="MobiDB-lite"/>
    </source>
</evidence>
<organism evidence="3 4">
    <name type="scientific">Deinandra increscens subsp. villosa</name>
    <dbReference type="NCBI Taxonomy" id="3103831"/>
    <lineage>
        <taxon>Eukaryota</taxon>
        <taxon>Viridiplantae</taxon>
        <taxon>Streptophyta</taxon>
        <taxon>Embryophyta</taxon>
        <taxon>Tracheophyta</taxon>
        <taxon>Spermatophyta</taxon>
        <taxon>Magnoliopsida</taxon>
        <taxon>eudicotyledons</taxon>
        <taxon>Gunneridae</taxon>
        <taxon>Pentapetalae</taxon>
        <taxon>asterids</taxon>
        <taxon>campanulids</taxon>
        <taxon>Asterales</taxon>
        <taxon>Asteraceae</taxon>
        <taxon>Asteroideae</taxon>
        <taxon>Heliantheae alliance</taxon>
        <taxon>Madieae</taxon>
        <taxon>Madiinae</taxon>
        <taxon>Deinandra</taxon>
    </lineage>
</organism>
<feature type="region of interest" description="Disordered" evidence="1">
    <location>
        <begin position="1"/>
        <end position="58"/>
    </location>
</feature>
<sequence>MNPSSNDAVPPEQPPDGVSQPVVDPKQNTRSSTKLNNIGKTGGVQKSRPDKGRKPFANININDIDQGSVQFQNREGKTPIVPMEIADLGVKDGSGDANQMPQSPAGRAMIQNPNSPDEYTCTTNSIDPLLHTPIRRLPLEDFGSGNIAQDHNLQKVKVSEHTFPLVDPHLICYDQLNNQVNSGIPITNPHPLTEPIAPATQTDLNHNAPTPKPTPDNNVEMLNQEAANAWTSFGDGKPSFADKIKRTNVFDEIKVEFVKPIRATAGNRRALYNNGDLKHTAQHCSHLLIGYFIGTSMDFKVVNFQLKKLWRSYDLDQISKSNGGIYLIKFKSEQGLDSVLENGPWMVNNIPIILTKWEPGFCVCKPEPSSIPIWVTAHNVPIELWSGRGISKLMSCVGIPLLMDKTTQERCLNPSGKLGYVRVLVEVSADEELPKDIEIEFPPINNRPPRVAKLAVTYQWQPPVCTFCRVFGHTTKLCKIRPPTDEEVQAEKEKKAQEITTAALSHVYEVVDDGFVTVEKKNRRSNNQKTTPDDKLKAPVTESAPMSKEPQQLPSFQNLRTSSDPVVQQKMKELHECFVESLRSTPSTSKPPPHKPTSAQPKKTAYKAVNKNPNSKPKPTHLPKNTLPPDNKSTTASVASTSKTNPSIIPPSHNKFDALANIDADDMVVDMGLQPVASPVKQQIPITKPLQLIDEDTTFFSDDEEFMETDFGITDGKKKMIMDRLTKFKCVRAVDMEGWEPGEWDYFFHQAKILKIDPDYIVEDVAAVDDGTGEFIAEQVQAVFPGRSQMISPPKQQNC</sequence>
<keyword evidence="4" id="KW-1185">Reference proteome</keyword>
<accession>A0AAP0CGZ5</accession>
<dbReference type="Pfam" id="PF14111">
    <property type="entry name" value="DUF4283"/>
    <property type="match status" value="1"/>
</dbReference>
<evidence type="ECO:0000313" key="3">
    <source>
        <dbReference type="EMBL" id="KAK9053512.1"/>
    </source>
</evidence>
<dbReference type="Proteomes" id="UP001408789">
    <property type="component" value="Unassembled WGS sequence"/>
</dbReference>
<dbReference type="EMBL" id="JBCNJP010000026">
    <property type="protein sequence ID" value="KAK9053512.1"/>
    <property type="molecule type" value="Genomic_DNA"/>
</dbReference>
<feature type="domain" description="DUF4283" evidence="2">
    <location>
        <begin position="281"/>
        <end position="362"/>
    </location>
</feature>
<comment type="caution">
    <text evidence="3">The sequence shown here is derived from an EMBL/GenBank/DDBJ whole genome shotgun (WGS) entry which is preliminary data.</text>
</comment>
<feature type="compositionally biased region" description="Polar residues" evidence="1">
    <location>
        <begin position="549"/>
        <end position="566"/>
    </location>
</feature>
<protein>
    <recommendedName>
        <fullName evidence="2">DUF4283 domain-containing protein</fullName>
    </recommendedName>
</protein>
<feature type="compositionally biased region" description="Low complexity" evidence="1">
    <location>
        <begin position="632"/>
        <end position="644"/>
    </location>
</feature>
<evidence type="ECO:0000313" key="4">
    <source>
        <dbReference type="Proteomes" id="UP001408789"/>
    </source>
</evidence>
<gene>
    <name evidence="3" type="ORF">SSX86_027504</name>
</gene>
<proteinExistence type="predicted"/>
<reference evidence="3 4" key="1">
    <citation type="submission" date="2024-04" db="EMBL/GenBank/DDBJ databases">
        <title>The reference genome of an endangered Asteraceae, Deinandra increscens subsp. villosa, native to the Central Coast of California.</title>
        <authorList>
            <person name="Guilliams M."/>
            <person name="Hasenstab-Lehman K."/>
            <person name="Meyer R."/>
            <person name="Mcevoy S."/>
        </authorList>
    </citation>
    <scope>NUCLEOTIDE SEQUENCE [LARGE SCALE GENOMIC DNA]</scope>
    <source>
        <tissue evidence="3">Leaf</tissue>
    </source>
</reference>
<dbReference type="PANTHER" id="PTHR31286:SF165">
    <property type="entry name" value="DUF4283 DOMAIN-CONTAINING PROTEIN"/>
    <property type="match status" value="1"/>
</dbReference>
<evidence type="ECO:0000259" key="2">
    <source>
        <dbReference type="Pfam" id="PF14111"/>
    </source>
</evidence>
<dbReference type="InterPro" id="IPR025558">
    <property type="entry name" value="DUF4283"/>
</dbReference>
<feature type="region of interest" description="Disordered" evidence="1">
    <location>
        <begin position="519"/>
        <end position="566"/>
    </location>
</feature>